<dbReference type="Proteomes" id="UP000294830">
    <property type="component" value="Unassembled WGS sequence"/>
</dbReference>
<organism evidence="3 4">
    <name type="scientific">Acetobacteroides hydrogenigenes</name>
    <dbReference type="NCBI Taxonomy" id="979970"/>
    <lineage>
        <taxon>Bacteria</taxon>
        <taxon>Pseudomonadati</taxon>
        <taxon>Bacteroidota</taxon>
        <taxon>Bacteroidia</taxon>
        <taxon>Bacteroidales</taxon>
        <taxon>Rikenellaceae</taxon>
        <taxon>Acetobacteroides</taxon>
    </lineage>
</organism>
<keyword evidence="2 3" id="KW-0808">Transferase</keyword>
<dbReference type="SUPFAM" id="SSF51161">
    <property type="entry name" value="Trimeric LpxA-like enzymes"/>
    <property type="match status" value="1"/>
</dbReference>
<gene>
    <name evidence="3" type="ORF">CLV25_12417</name>
</gene>
<dbReference type="OrthoDB" id="9812571at2"/>
<dbReference type="PANTHER" id="PTHR23416">
    <property type="entry name" value="SIALIC ACID SYNTHASE-RELATED"/>
    <property type="match status" value="1"/>
</dbReference>
<name>A0A4V2RMY9_9BACT</name>
<dbReference type="AlphaFoldDB" id="A0A4V2RMY9"/>
<protein>
    <submittedName>
        <fullName evidence="3">Acetyltransferase-like isoleucine patch superfamily enzyme</fullName>
    </submittedName>
</protein>
<dbReference type="GO" id="GO:0008374">
    <property type="term" value="F:O-acyltransferase activity"/>
    <property type="evidence" value="ECO:0007669"/>
    <property type="project" value="TreeGrafter"/>
</dbReference>
<dbReference type="Pfam" id="PF00132">
    <property type="entry name" value="Hexapep"/>
    <property type="match status" value="2"/>
</dbReference>
<dbReference type="InterPro" id="IPR001451">
    <property type="entry name" value="Hexapep"/>
</dbReference>
<keyword evidence="4" id="KW-1185">Reference proteome</keyword>
<evidence type="ECO:0000256" key="1">
    <source>
        <dbReference type="ARBA" id="ARBA00007274"/>
    </source>
</evidence>
<dbReference type="Gene3D" id="2.160.10.10">
    <property type="entry name" value="Hexapeptide repeat proteins"/>
    <property type="match status" value="1"/>
</dbReference>
<evidence type="ECO:0000313" key="3">
    <source>
        <dbReference type="EMBL" id="TCN61660.1"/>
    </source>
</evidence>
<comment type="caution">
    <text evidence="3">The sequence shown here is derived from an EMBL/GenBank/DDBJ whole genome shotgun (WGS) entry which is preliminary data.</text>
</comment>
<comment type="similarity">
    <text evidence="1">Belongs to the transferase hexapeptide repeat family.</text>
</comment>
<evidence type="ECO:0000313" key="4">
    <source>
        <dbReference type="Proteomes" id="UP000294830"/>
    </source>
</evidence>
<evidence type="ECO:0000256" key="2">
    <source>
        <dbReference type="ARBA" id="ARBA00022679"/>
    </source>
</evidence>
<proteinExistence type="inferred from homology"/>
<dbReference type="EMBL" id="SLWB01000024">
    <property type="protein sequence ID" value="TCN61660.1"/>
    <property type="molecule type" value="Genomic_DNA"/>
</dbReference>
<sequence length="208" mass="22852">MLIRDRIKSNPMLRSLALWLLMPRRQARPRYWVRLFVNPVCHVKGKRSRICRRVRKDLFPFRKFSIGHNSTVEDFATLNNGVGDITIGHNTRIGIGSVLIGPVSIGNDVRIAQNVVCSGLNHGYQDVTLPIWQQSVVTAPITIGDGTWVGSNAVVVAGVSIGEHCVIAAGSVVTKSVDDYHVVGGNPAKILKVYNKELGVWEKTSSSK</sequence>
<dbReference type="InterPro" id="IPR051159">
    <property type="entry name" value="Hexapeptide_acetyltransf"/>
</dbReference>
<reference evidence="3 4" key="1">
    <citation type="submission" date="2019-03" db="EMBL/GenBank/DDBJ databases">
        <title>Genomic Encyclopedia of Archaeal and Bacterial Type Strains, Phase II (KMG-II): from individual species to whole genera.</title>
        <authorList>
            <person name="Goeker M."/>
        </authorList>
    </citation>
    <scope>NUCLEOTIDE SEQUENCE [LARGE SCALE GENOMIC DNA]</scope>
    <source>
        <strain evidence="3 4">RL-C</strain>
    </source>
</reference>
<dbReference type="CDD" id="cd04647">
    <property type="entry name" value="LbH_MAT_like"/>
    <property type="match status" value="1"/>
</dbReference>
<dbReference type="GO" id="GO:0005829">
    <property type="term" value="C:cytosol"/>
    <property type="evidence" value="ECO:0007669"/>
    <property type="project" value="TreeGrafter"/>
</dbReference>
<dbReference type="PANTHER" id="PTHR23416:SF23">
    <property type="entry name" value="ACETYLTRANSFERASE C18B11.09C-RELATED"/>
    <property type="match status" value="1"/>
</dbReference>
<accession>A0A4V2RMY9</accession>
<dbReference type="InterPro" id="IPR011004">
    <property type="entry name" value="Trimer_LpxA-like_sf"/>
</dbReference>